<evidence type="ECO:0000256" key="1">
    <source>
        <dbReference type="SAM" id="Phobius"/>
    </source>
</evidence>
<reference evidence="2" key="1">
    <citation type="submission" date="2011-07" db="EMBL/GenBank/DDBJ databases">
        <authorList>
            <person name="Stanhope M.J."/>
            <person name="Durkin A.S."/>
            <person name="Hostetler J."/>
            <person name="Kim M."/>
            <person name="Radune D."/>
            <person name="Singh I."/>
            <person name="Town C.D."/>
        </authorList>
    </citation>
    <scope>NUCLEOTIDE SEQUENCE [LARGE SCALE GENOMIC DNA]</scope>
    <source>
        <strain evidence="2">HS-6</strain>
    </source>
</reference>
<dbReference type="InterPro" id="IPR025270">
    <property type="entry name" value="DUF4044"/>
</dbReference>
<accession>G5JTP1</accession>
<keyword evidence="1" id="KW-0472">Membrane</keyword>
<sequence>MAFGDNGPRKKTGFELLTRFVMLIMIIVTVAAIVLGALAAIF</sequence>
<evidence type="ECO:0000313" key="3">
    <source>
        <dbReference type="Proteomes" id="UP000004322"/>
    </source>
</evidence>
<dbReference type="Pfam" id="PF13253">
    <property type="entry name" value="DUF4044"/>
    <property type="match status" value="1"/>
</dbReference>
<dbReference type="STRING" id="873449.STRCR_1138"/>
<keyword evidence="3" id="KW-1185">Reference proteome</keyword>
<name>G5JTP1_STRCG</name>
<organism evidence="2 3">
    <name type="scientific">Streptococcus criceti HS-6</name>
    <dbReference type="NCBI Taxonomy" id="873449"/>
    <lineage>
        <taxon>Bacteria</taxon>
        <taxon>Bacillati</taxon>
        <taxon>Bacillota</taxon>
        <taxon>Bacilli</taxon>
        <taxon>Lactobacillales</taxon>
        <taxon>Streptococcaceae</taxon>
        <taxon>Streptococcus</taxon>
    </lineage>
</organism>
<dbReference type="Proteomes" id="UP000004322">
    <property type="component" value="Unassembled WGS sequence"/>
</dbReference>
<keyword evidence="1" id="KW-0812">Transmembrane</keyword>
<dbReference type="EMBL" id="AEUV02000002">
    <property type="protein sequence ID" value="EHI74963.1"/>
    <property type="molecule type" value="Genomic_DNA"/>
</dbReference>
<evidence type="ECO:0000313" key="2">
    <source>
        <dbReference type="EMBL" id="EHI74963.1"/>
    </source>
</evidence>
<keyword evidence="1" id="KW-1133">Transmembrane helix</keyword>
<gene>
    <name evidence="2" type="ORF">STRCR_1138</name>
</gene>
<dbReference type="RefSeq" id="WP_004228901.1">
    <property type="nucleotide sequence ID" value="NZ_AEUV02000002.1"/>
</dbReference>
<dbReference type="AlphaFoldDB" id="G5JTP1"/>
<proteinExistence type="predicted"/>
<evidence type="ECO:0008006" key="4">
    <source>
        <dbReference type="Google" id="ProtNLM"/>
    </source>
</evidence>
<comment type="caution">
    <text evidence="2">The sequence shown here is derived from an EMBL/GenBank/DDBJ whole genome shotgun (WGS) entry which is preliminary data.</text>
</comment>
<feature type="transmembrane region" description="Helical" evidence="1">
    <location>
        <begin position="20"/>
        <end position="41"/>
    </location>
</feature>
<protein>
    <recommendedName>
        <fullName evidence="4">DUF4044 domain-containing protein</fullName>
    </recommendedName>
</protein>